<dbReference type="GO" id="GO:0005042">
    <property type="term" value="F:netrin receptor activity"/>
    <property type="evidence" value="ECO:0007669"/>
    <property type="project" value="InterPro"/>
</dbReference>
<comment type="caution">
    <text evidence="9">The sequence shown here is derived from an EMBL/GenBank/DDBJ whole genome shotgun (WGS) entry which is preliminary data.</text>
</comment>
<name>A0AAD9K8J9_RIDPI</name>
<evidence type="ECO:0000256" key="3">
    <source>
        <dbReference type="ARBA" id="ARBA00022692"/>
    </source>
</evidence>
<dbReference type="GO" id="GO:0016020">
    <property type="term" value="C:membrane"/>
    <property type="evidence" value="ECO:0007669"/>
    <property type="project" value="UniProtKB-SubCell"/>
</dbReference>
<evidence type="ECO:0008006" key="11">
    <source>
        <dbReference type="Google" id="ProtNLM"/>
    </source>
</evidence>
<dbReference type="Gene3D" id="2.60.220.30">
    <property type="match status" value="1"/>
</dbReference>
<protein>
    <recommendedName>
        <fullName evidence="11">Netrin receptor UNC5</fullName>
    </recommendedName>
</protein>
<dbReference type="InterPro" id="IPR037936">
    <property type="entry name" value="UNC5A-D"/>
</dbReference>
<evidence type="ECO:0000256" key="1">
    <source>
        <dbReference type="ARBA" id="ARBA00004167"/>
    </source>
</evidence>
<evidence type="ECO:0000259" key="8">
    <source>
        <dbReference type="PROSITE" id="PS51145"/>
    </source>
</evidence>
<accession>A0AAD9K8J9</accession>
<dbReference type="Pfam" id="PF17217">
    <property type="entry name" value="UPA"/>
    <property type="match status" value="1"/>
</dbReference>
<reference evidence="9" key="1">
    <citation type="journal article" date="2023" name="Mol. Biol. Evol.">
        <title>Third-Generation Sequencing Reveals the Adaptive Role of the Epigenome in Three Deep-Sea Polychaetes.</title>
        <authorList>
            <person name="Perez M."/>
            <person name="Aroh O."/>
            <person name="Sun Y."/>
            <person name="Lan Y."/>
            <person name="Juniper S.K."/>
            <person name="Young C.R."/>
            <person name="Angers B."/>
            <person name="Qian P.Y."/>
        </authorList>
    </citation>
    <scope>NUCLEOTIDE SEQUENCE</scope>
    <source>
        <strain evidence="9">R07B-5</strain>
    </source>
</reference>
<evidence type="ECO:0000256" key="4">
    <source>
        <dbReference type="ARBA" id="ARBA00022989"/>
    </source>
</evidence>
<dbReference type="FunFam" id="1.10.533.10:FF:000001">
    <property type="entry name" value="Unc-5 netrin receptor B"/>
    <property type="match status" value="1"/>
</dbReference>
<keyword evidence="5" id="KW-0472">Membrane</keyword>
<evidence type="ECO:0000259" key="7">
    <source>
        <dbReference type="PROSITE" id="PS50017"/>
    </source>
</evidence>
<feature type="compositionally biased region" description="Polar residues" evidence="6">
    <location>
        <begin position="1"/>
        <end position="14"/>
    </location>
</feature>
<dbReference type="Proteomes" id="UP001209878">
    <property type="component" value="Unassembled WGS sequence"/>
</dbReference>
<sequence>MLSVQQPDLTQTIKNNTNPLPNNNHTGSMEKMPMYLDNAINTNKSLLLDETARMSSERLPQRRSKISMKSSECDSRPQSAYSVNRHSILGQLPSNMDPECLVWATVSHTGGRITLPDSGVSMTIPEGAIEMGETEDIFLAVSRDDKDRPKLTDGQTVLSPVIMVGPQGLTLLKPIILTFQHCASIKHGQWSLSVYNSLTRFDEPPQWQLMSELGSETINTPIYVQMEMGHCHIMTDMLLRYTLLGKPSMAGKPMKQLRVAVFAPSLPSTIDYDLRVYFVEDTRDALEGVMQVERKLGGCLLDLPRQVLFQYSGDNLCLAIEELEGGWRCKQAANYQEIPFQHVWSGTQNGLHCSFALEHTDRGQHHLGCHIHVFQKAMLANRQVLQISCNLDETLAAAGSPSQAGKAATHRNSTVTNLGCNSMVTLEPPQKVFRLPPAIKRKLCQILDTPNARGNDWRMLAQRLSVDRYINYFATKTSPTEHILDLWEARHREESAVTDLMNSLRVMGRMDAAGLMEKEMGPWL</sequence>
<evidence type="ECO:0000256" key="5">
    <source>
        <dbReference type="ARBA" id="ARBA00023136"/>
    </source>
</evidence>
<comment type="subcellular location">
    <subcellularLocation>
        <location evidence="1">Membrane</location>
        <topology evidence="1">Single-pass membrane protein</topology>
    </subcellularLocation>
</comment>
<dbReference type="PROSITE" id="PS51145">
    <property type="entry name" value="ZU5"/>
    <property type="match status" value="1"/>
</dbReference>
<feature type="domain" description="Death" evidence="7">
    <location>
        <begin position="454"/>
        <end position="520"/>
    </location>
</feature>
<dbReference type="Gene3D" id="1.10.533.10">
    <property type="entry name" value="Death Domain, Fas"/>
    <property type="match status" value="1"/>
</dbReference>
<feature type="region of interest" description="Disordered" evidence="6">
    <location>
        <begin position="54"/>
        <end position="79"/>
    </location>
</feature>
<feature type="compositionally biased region" description="Low complexity" evidence="6">
    <location>
        <begin position="15"/>
        <end position="24"/>
    </location>
</feature>
<dbReference type="InterPro" id="IPR011029">
    <property type="entry name" value="DEATH-like_dom_sf"/>
</dbReference>
<keyword evidence="10" id="KW-1185">Reference proteome</keyword>
<dbReference type="CDD" id="cd08781">
    <property type="entry name" value="Death_UNC5-like"/>
    <property type="match status" value="1"/>
</dbReference>
<evidence type="ECO:0000313" key="9">
    <source>
        <dbReference type="EMBL" id="KAK2166829.1"/>
    </source>
</evidence>
<keyword evidence="4" id="KW-1133">Transmembrane helix</keyword>
<dbReference type="PANTHER" id="PTHR12582:SF47">
    <property type="entry name" value="NETRIN RECEPTOR UNC-5"/>
    <property type="match status" value="1"/>
</dbReference>
<dbReference type="InterPro" id="IPR000488">
    <property type="entry name" value="Death_dom"/>
</dbReference>
<feature type="domain" description="ZU5" evidence="8">
    <location>
        <begin position="100"/>
        <end position="247"/>
    </location>
</feature>
<comment type="similarity">
    <text evidence="2">Belongs to the unc-5 family.</text>
</comment>
<dbReference type="PROSITE" id="PS50017">
    <property type="entry name" value="DEATH_DOMAIN"/>
    <property type="match status" value="1"/>
</dbReference>
<dbReference type="InterPro" id="IPR033772">
    <property type="entry name" value="UPA"/>
</dbReference>
<dbReference type="Pfam" id="PF00791">
    <property type="entry name" value="ZU5"/>
    <property type="match status" value="1"/>
</dbReference>
<organism evidence="9 10">
    <name type="scientific">Ridgeia piscesae</name>
    <name type="common">Tubeworm</name>
    <dbReference type="NCBI Taxonomy" id="27915"/>
    <lineage>
        <taxon>Eukaryota</taxon>
        <taxon>Metazoa</taxon>
        <taxon>Spiralia</taxon>
        <taxon>Lophotrochozoa</taxon>
        <taxon>Annelida</taxon>
        <taxon>Polychaeta</taxon>
        <taxon>Sedentaria</taxon>
        <taxon>Canalipalpata</taxon>
        <taxon>Sabellida</taxon>
        <taxon>Siboglinidae</taxon>
        <taxon>Ridgeia</taxon>
    </lineage>
</organism>
<dbReference type="SMART" id="SM00218">
    <property type="entry name" value="ZU5"/>
    <property type="match status" value="1"/>
</dbReference>
<keyword evidence="3" id="KW-0812">Transmembrane</keyword>
<proteinExistence type="inferred from homology"/>
<dbReference type="InterPro" id="IPR000906">
    <property type="entry name" value="ZU5_dom"/>
</dbReference>
<evidence type="ECO:0000256" key="2">
    <source>
        <dbReference type="ARBA" id="ARBA00009844"/>
    </source>
</evidence>
<dbReference type="SUPFAM" id="SSF47986">
    <property type="entry name" value="DEATH domain"/>
    <property type="match status" value="1"/>
</dbReference>
<dbReference type="SMART" id="SM00005">
    <property type="entry name" value="DEATH"/>
    <property type="match status" value="1"/>
</dbReference>
<dbReference type="Pfam" id="PF00531">
    <property type="entry name" value="Death"/>
    <property type="match status" value="1"/>
</dbReference>
<dbReference type="AlphaFoldDB" id="A0AAD9K8J9"/>
<feature type="region of interest" description="Disordered" evidence="6">
    <location>
        <begin position="1"/>
        <end position="25"/>
    </location>
</feature>
<gene>
    <name evidence="9" type="ORF">NP493_1301g00030</name>
</gene>
<dbReference type="PANTHER" id="PTHR12582">
    <property type="entry name" value="NETRIN RECEPTOR UNC5"/>
    <property type="match status" value="1"/>
</dbReference>
<dbReference type="GO" id="GO:0008045">
    <property type="term" value="P:motor neuron axon guidance"/>
    <property type="evidence" value="ECO:0007669"/>
    <property type="project" value="TreeGrafter"/>
</dbReference>
<evidence type="ECO:0000256" key="6">
    <source>
        <dbReference type="SAM" id="MobiDB-lite"/>
    </source>
</evidence>
<dbReference type="EMBL" id="JAODUO010001301">
    <property type="protein sequence ID" value="KAK2166829.1"/>
    <property type="molecule type" value="Genomic_DNA"/>
</dbReference>
<evidence type="ECO:0000313" key="10">
    <source>
        <dbReference type="Proteomes" id="UP001209878"/>
    </source>
</evidence>